<gene>
    <name evidence="1" type="ORF">CMC5_078290</name>
</gene>
<dbReference type="EMBL" id="CP012159">
    <property type="protein sequence ID" value="AKT43594.1"/>
    <property type="molecule type" value="Genomic_DNA"/>
</dbReference>
<organism evidence="1 2">
    <name type="scientific">Chondromyces crocatus</name>
    <dbReference type="NCBI Taxonomy" id="52"/>
    <lineage>
        <taxon>Bacteria</taxon>
        <taxon>Pseudomonadati</taxon>
        <taxon>Myxococcota</taxon>
        <taxon>Polyangia</taxon>
        <taxon>Polyangiales</taxon>
        <taxon>Polyangiaceae</taxon>
        <taxon>Chondromyces</taxon>
    </lineage>
</organism>
<keyword evidence="2" id="KW-1185">Reference proteome</keyword>
<dbReference type="STRING" id="52.CMC5_078290"/>
<name>A0A0K1ES30_CHOCO</name>
<proteinExistence type="predicted"/>
<reference evidence="1 2" key="1">
    <citation type="submission" date="2015-07" db="EMBL/GenBank/DDBJ databases">
        <title>Genome analysis of myxobacterium Chondromyces crocatus Cm c5 reveals a high potential for natural compound synthesis and the genetic basis for the loss of fruiting body formation.</title>
        <authorList>
            <person name="Zaburannyi N."/>
            <person name="Bunk B."/>
            <person name="Maier J."/>
            <person name="Overmann J."/>
            <person name="Mueller R."/>
        </authorList>
    </citation>
    <scope>NUCLEOTIDE SEQUENCE [LARGE SCALE GENOMIC DNA]</scope>
    <source>
        <strain evidence="1 2">Cm c5</strain>
    </source>
</reference>
<dbReference type="KEGG" id="ccro:CMC5_078290"/>
<dbReference type="AlphaFoldDB" id="A0A0K1ES30"/>
<accession>A0A0K1ES30</accession>
<sequence>MTLMTDPSEEEILHARIRDAWSDFPTPHPDHLQQIAWAHPGLLEAFAGVAPIDVKTTSNAFQGCTPLLDLRPEAAAAYLGPFLLSFLQGAQDQRTLGIFVDLIPRAHLLTCLGLESFWRCTIGPHVAPRAASTLAAFIDYLCRGRRDFAITEANAETMRTLMAIHLRPDEARARR</sequence>
<evidence type="ECO:0000313" key="2">
    <source>
        <dbReference type="Proteomes" id="UP000067626"/>
    </source>
</evidence>
<dbReference type="Proteomes" id="UP000067626">
    <property type="component" value="Chromosome"/>
</dbReference>
<evidence type="ECO:0000313" key="1">
    <source>
        <dbReference type="EMBL" id="AKT43594.1"/>
    </source>
</evidence>
<protein>
    <submittedName>
        <fullName evidence="1">Uncharacterized protein</fullName>
    </submittedName>
</protein>